<organism evidence="3 4">
    <name type="scientific">Hohenbuehelia grisea</name>
    <dbReference type="NCBI Taxonomy" id="104357"/>
    <lineage>
        <taxon>Eukaryota</taxon>
        <taxon>Fungi</taxon>
        <taxon>Dikarya</taxon>
        <taxon>Basidiomycota</taxon>
        <taxon>Agaricomycotina</taxon>
        <taxon>Agaricomycetes</taxon>
        <taxon>Agaricomycetidae</taxon>
        <taxon>Agaricales</taxon>
        <taxon>Pleurotineae</taxon>
        <taxon>Pleurotaceae</taxon>
        <taxon>Hohenbuehelia</taxon>
    </lineage>
</organism>
<evidence type="ECO:0000256" key="1">
    <source>
        <dbReference type="SAM" id="MobiDB-lite"/>
    </source>
</evidence>
<sequence>MLFNSRLLVSLVVITVLGVSEINAIPIEGANGALVRRAPRGGGGGHGGGSHGGGSHGAGSHGRGGSSHGTGGFGHKVVTTFKKISKAAYEKGKAAAKKKIDDANKPGAFDKEAEKTVKKYVKKKAKNGKEEFLEVISESVSSDMPLSQPGCRSEGNDGVQVEFDDDPEQSTEAVLGTIGSKFLDVVRPEDLCPELAYAIKHAPTSQIMPDGRVLYRNDKTDSEDMGYYANDGKPSSTNRKSVKYNIGDNFTDPAMRAKFVDVVATEDLIRQLRPDADDDYLPPATSDTSSVPTPQASAEPIDPSFRGKLENVVAKEDFVPQFRNSYERYVDSVSNLHKANECLSLTATAGCRSVPCR</sequence>
<comment type="caution">
    <text evidence="3">The sequence shown here is derived from an EMBL/GenBank/DDBJ whole genome shotgun (WGS) entry which is preliminary data.</text>
</comment>
<proteinExistence type="predicted"/>
<feature type="chain" id="PRO_5045241390" evidence="2">
    <location>
        <begin position="25"/>
        <end position="357"/>
    </location>
</feature>
<feature type="region of interest" description="Disordered" evidence="1">
    <location>
        <begin position="38"/>
        <end position="72"/>
    </location>
</feature>
<keyword evidence="4" id="KW-1185">Reference proteome</keyword>
<reference evidence="4" key="1">
    <citation type="submission" date="2024-06" db="EMBL/GenBank/DDBJ databases">
        <title>Multi-omics analyses provide insights into the biosynthesis of the anticancer antibiotic pleurotin in Hohenbuehelia grisea.</title>
        <authorList>
            <person name="Weaver J.A."/>
            <person name="Alberti F."/>
        </authorList>
    </citation>
    <scope>NUCLEOTIDE SEQUENCE [LARGE SCALE GENOMIC DNA]</scope>
    <source>
        <strain evidence="4">T-177</strain>
    </source>
</reference>
<protein>
    <submittedName>
        <fullName evidence="3">Uncharacterized protein</fullName>
    </submittedName>
</protein>
<gene>
    <name evidence="3" type="ORF">HGRIS_007201</name>
</gene>
<feature type="region of interest" description="Disordered" evidence="1">
    <location>
        <begin position="274"/>
        <end position="304"/>
    </location>
</feature>
<feature type="signal peptide" evidence="2">
    <location>
        <begin position="1"/>
        <end position="24"/>
    </location>
</feature>
<accession>A0ABR3JBN3</accession>
<evidence type="ECO:0000313" key="3">
    <source>
        <dbReference type="EMBL" id="KAL0952992.1"/>
    </source>
</evidence>
<evidence type="ECO:0000256" key="2">
    <source>
        <dbReference type="SAM" id="SignalP"/>
    </source>
</evidence>
<name>A0ABR3JBN3_9AGAR</name>
<dbReference type="EMBL" id="JASNQZ010000010">
    <property type="protein sequence ID" value="KAL0952992.1"/>
    <property type="molecule type" value="Genomic_DNA"/>
</dbReference>
<feature type="compositionally biased region" description="Gly residues" evidence="1">
    <location>
        <begin position="40"/>
        <end position="72"/>
    </location>
</feature>
<evidence type="ECO:0000313" key="4">
    <source>
        <dbReference type="Proteomes" id="UP001556367"/>
    </source>
</evidence>
<feature type="compositionally biased region" description="Polar residues" evidence="1">
    <location>
        <begin position="285"/>
        <end position="296"/>
    </location>
</feature>
<keyword evidence="2" id="KW-0732">Signal</keyword>
<dbReference type="Proteomes" id="UP001556367">
    <property type="component" value="Unassembled WGS sequence"/>
</dbReference>